<accession>A0A1B7NN62</accession>
<comment type="caution">
    <text evidence="1">The sequence shown here is derived from an EMBL/GenBank/DDBJ whole genome shotgun (WGS) entry which is preliminary data.</text>
</comment>
<feature type="non-terminal residue" evidence="1">
    <location>
        <position position="1"/>
    </location>
</feature>
<reference evidence="1 2" key="1">
    <citation type="submission" date="2015-07" db="EMBL/GenBank/DDBJ databases">
        <title>Emmonsia species relationships and genome sequence.</title>
        <authorList>
            <person name="Cuomo C.A."/>
            <person name="Schwartz I.S."/>
            <person name="Kenyon C."/>
            <person name="de Hoog G.S."/>
            <person name="Govender N.P."/>
            <person name="Botha A."/>
            <person name="Moreno L."/>
            <person name="de Vries M."/>
            <person name="Munoz J.F."/>
            <person name="Stielow J.B."/>
        </authorList>
    </citation>
    <scope>NUCLEOTIDE SEQUENCE [LARGE SCALE GENOMIC DNA]</scope>
    <source>
        <strain evidence="1 2">CBS 136260</strain>
    </source>
</reference>
<evidence type="ECO:0000313" key="2">
    <source>
        <dbReference type="Proteomes" id="UP000091918"/>
    </source>
</evidence>
<protein>
    <submittedName>
        <fullName evidence="1">Uncharacterized protein</fullName>
    </submittedName>
</protein>
<organism evidence="1 2">
    <name type="scientific">Emergomyces africanus</name>
    <dbReference type="NCBI Taxonomy" id="1955775"/>
    <lineage>
        <taxon>Eukaryota</taxon>
        <taxon>Fungi</taxon>
        <taxon>Dikarya</taxon>
        <taxon>Ascomycota</taxon>
        <taxon>Pezizomycotina</taxon>
        <taxon>Eurotiomycetes</taxon>
        <taxon>Eurotiomycetidae</taxon>
        <taxon>Onygenales</taxon>
        <taxon>Ajellomycetaceae</taxon>
        <taxon>Emergomyces</taxon>
    </lineage>
</organism>
<proteinExistence type="predicted"/>
<dbReference type="AlphaFoldDB" id="A0A1B7NN62"/>
<evidence type="ECO:0000313" key="1">
    <source>
        <dbReference type="EMBL" id="OAX78252.1"/>
    </source>
</evidence>
<dbReference type="Proteomes" id="UP000091918">
    <property type="component" value="Unassembled WGS sequence"/>
</dbReference>
<dbReference type="EMBL" id="LGUA01001643">
    <property type="protein sequence ID" value="OAX78252.1"/>
    <property type="molecule type" value="Genomic_DNA"/>
</dbReference>
<sequence>YVVAGTTVWSGASYIYSKDAVKILTAEATENRSDLNRKTAEEEMKKMEKKIEKK</sequence>
<name>A0A1B7NN62_9EURO</name>
<gene>
    <name evidence="1" type="ORF">ACJ72_07441</name>
</gene>
<keyword evidence="2" id="KW-1185">Reference proteome</keyword>
<dbReference type="STRING" id="1658172.A0A1B7NN62"/>
<dbReference type="OrthoDB" id="10020554at2759"/>